<feature type="domain" description="MobA-like NTP transferase" evidence="9">
    <location>
        <begin position="6"/>
        <end position="144"/>
    </location>
</feature>
<accession>A0A1T5MEJ1</accession>
<dbReference type="HAMAP" id="MF_00316">
    <property type="entry name" value="MobA"/>
    <property type="match status" value="1"/>
</dbReference>
<dbReference type="GO" id="GO:0005525">
    <property type="term" value="F:GTP binding"/>
    <property type="evidence" value="ECO:0007669"/>
    <property type="project" value="UniProtKB-UniRule"/>
</dbReference>
<feature type="binding site" evidence="8">
    <location>
        <begin position="9"/>
        <end position="11"/>
    </location>
    <ligand>
        <name>GTP</name>
        <dbReference type="ChEBI" id="CHEBI:37565"/>
    </ligand>
</feature>
<reference evidence="10 11" key="1">
    <citation type="submission" date="2017-02" db="EMBL/GenBank/DDBJ databases">
        <authorList>
            <person name="Peterson S.W."/>
        </authorList>
    </citation>
    <scope>NUCLEOTIDE SEQUENCE [LARGE SCALE GENOMIC DNA]</scope>
    <source>
        <strain evidence="10 11">M1</strain>
    </source>
</reference>
<feature type="binding site" evidence="8">
    <location>
        <position position="95"/>
    </location>
    <ligand>
        <name>GTP</name>
        <dbReference type="ChEBI" id="CHEBI:37565"/>
    </ligand>
</feature>
<comment type="domain">
    <text evidence="8">The N-terminal domain determines nucleotide recognition and specific binding, while the C-terminal domain determines the specific binding to the target protein.</text>
</comment>
<evidence type="ECO:0000256" key="1">
    <source>
        <dbReference type="ARBA" id="ARBA00022490"/>
    </source>
</evidence>
<protein>
    <recommendedName>
        <fullName evidence="8">Probable molybdenum cofactor guanylyltransferase</fullName>
        <shortName evidence="8">MoCo guanylyltransferase</shortName>
        <ecNumber evidence="8">2.7.7.77</ecNumber>
    </recommendedName>
    <alternativeName>
        <fullName evidence="8">GTP:molybdopterin guanylyltransferase</fullName>
    </alternativeName>
    <alternativeName>
        <fullName evidence="8">Mo-MPT guanylyltransferase</fullName>
    </alternativeName>
    <alternativeName>
        <fullName evidence="8">Molybdopterin guanylyltransferase</fullName>
    </alternativeName>
    <alternativeName>
        <fullName evidence="8">Molybdopterin-guanine dinucleotide synthase</fullName>
        <shortName evidence="8">MGD synthase</shortName>
    </alternativeName>
</protein>
<evidence type="ECO:0000259" key="9">
    <source>
        <dbReference type="Pfam" id="PF12804"/>
    </source>
</evidence>
<dbReference type="PANTHER" id="PTHR19136:SF81">
    <property type="entry name" value="MOLYBDENUM COFACTOR GUANYLYLTRANSFERASE"/>
    <property type="match status" value="1"/>
</dbReference>
<dbReference type="STRING" id="36842.SAMN02194393_04539"/>
<dbReference type="GO" id="GO:0005737">
    <property type="term" value="C:cytoplasm"/>
    <property type="evidence" value="ECO:0007669"/>
    <property type="project" value="UniProtKB-SubCell"/>
</dbReference>
<dbReference type="SUPFAM" id="SSF53448">
    <property type="entry name" value="Nucleotide-diphospho-sugar transferases"/>
    <property type="match status" value="1"/>
</dbReference>
<dbReference type="GO" id="GO:0046872">
    <property type="term" value="F:metal ion binding"/>
    <property type="evidence" value="ECO:0007669"/>
    <property type="project" value="UniProtKB-KW"/>
</dbReference>
<keyword evidence="1 8" id="KW-0963">Cytoplasm</keyword>
<dbReference type="CDD" id="cd02503">
    <property type="entry name" value="MobA"/>
    <property type="match status" value="1"/>
</dbReference>
<comment type="cofactor">
    <cofactor evidence="8">
        <name>Mg(2+)</name>
        <dbReference type="ChEBI" id="CHEBI:18420"/>
    </cofactor>
</comment>
<keyword evidence="3 8" id="KW-0479">Metal-binding</keyword>
<keyword evidence="6 8" id="KW-0342">GTP-binding</keyword>
<comment type="subcellular location">
    <subcellularLocation>
        <location evidence="8">Cytoplasm</location>
    </subcellularLocation>
</comment>
<dbReference type="OrthoDB" id="9788394at2"/>
<evidence type="ECO:0000256" key="3">
    <source>
        <dbReference type="ARBA" id="ARBA00022723"/>
    </source>
</evidence>
<evidence type="ECO:0000313" key="11">
    <source>
        <dbReference type="Proteomes" id="UP000190285"/>
    </source>
</evidence>
<dbReference type="InterPro" id="IPR029044">
    <property type="entry name" value="Nucleotide-diphossugar_trans"/>
</dbReference>
<keyword evidence="5 8" id="KW-0460">Magnesium</keyword>
<keyword evidence="11" id="KW-1185">Reference proteome</keyword>
<comment type="catalytic activity">
    <reaction evidence="8">
        <text>Mo-molybdopterin + GTP + H(+) = Mo-molybdopterin guanine dinucleotide + diphosphate</text>
        <dbReference type="Rhea" id="RHEA:34243"/>
        <dbReference type="ChEBI" id="CHEBI:15378"/>
        <dbReference type="ChEBI" id="CHEBI:33019"/>
        <dbReference type="ChEBI" id="CHEBI:37565"/>
        <dbReference type="ChEBI" id="CHEBI:71302"/>
        <dbReference type="ChEBI" id="CHEBI:71310"/>
        <dbReference type="EC" id="2.7.7.77"/>
    </reaction>
</comment>
<comment type="similarity">
    <text evidence="8">Belongs to the MobA family.</text>
</comment>
<keyword evidence="4 8" id="KW-0547">Nucleotide-binding</keyword>
<feature type="binding site" evidence="8">
    <location>
        <position position="22"/>
    </location>
    <ligand>
        <name>GTP</name>
        <dbReference type="ChEBI" id="CHEBI:37565"/>
    </ligand>
</feature>
<dbReference type="Gene3D" id="3.90.550.10">
    <property type="entry name" value="Spore Coat Polysaccharide Biosynthesis Protein SpsA, Chain A"/>
    <property type="match status" value="1"/>
</dbReference>
<dbReference type="GO" id="GO:0061603">
    <property type="term" value="F:molybdenum cofactor guanylyltransferase activity"/>
    <property type="evidence" value="ECO:0007669"/>
    <property type="project" value="UniProtKB-EC"/>
</dbReference>
<comment type="function">
    <text evidence="8">Transfers a GMP moiety from GTP to Mo-molybdopterin (Mo-MPT) cofactor (Moco or molybdenum cofactor) to form Mo-molybdopterin guanine dinucleotide (Mo-MGD) cofactor.</text>
</comment>
<keyword evidence="10" id="KW-0548">Nucleotidyltransferase</keyword>
<proteinExistence type="inferred from homology"/>
<evidence type="ECO:0000313" key="10">
    <source>
        <dbReference type="EMBL" id="SKC86404.1"/>
    </source>
</evidence>
<dbReference type="Pfam" id="PF12804">
    <property type="entry name" value="NTP_transf_3"/>
    <property type="match status" value="1"/>
</dbReference>
<name>A0A1T5MEJ1_9FIRM</name>
<evidence type="ECO:0000256" key="2">
    <source>
        <dbReference type="ARBA" id="ARBA00022679"/>
    </source>
</evidence>
<evidence type="ECO:0000256" key="4">
    <source>
        <dbReference type="ARBA" id="ARBA00022741"/>
    </source>
</evidence>
<comment type="caution">
    <text evidence="8">Lacks conserved residue(s) required for the propagation of feature annotation.</text>
</comment>
<evidence type="ECO:0000256" key="8">
    <source>
        <dbReference type="HAMAP-Rule" id="MF_00316"/>
    </source>
</evidence>
<dbReference type="EC" id="2.7.7.77" evidence="8"/>
<keyword evidence="7 8" id="KW-0501">Molybdenum cofactor biosynthesis</keyword>
<dbReference type="GO" id="GO:1902758">
    <property type="term" value="P:bis(molybdopterin guanine dinucleotide)molybdenum biosynthetic process"/>
    <property type="evidence" value="ECO:0007669"/>
    <property type="project" value="TreeGrafter"/>
</dbReference>
<dbReference type="InterPro" id="IPR013482">
    <property type="entry name" value="Molybde_CF_guanTrfase"/>
</dbReference>
<dbReference type="Proteomes" id="UP000190285">
    <property type="component" value="Unassembled WGS sequence"/>
</dbReference>
<dbReference type="EMBL" id="FUZT01000014">
    <property type="protein sequence ID" value="SKC86404.1"/>
    <property type="molecule type" value="Genomic_DNA"/>
</dbReference>
<dbReference type="PANTHER" id="PTHR19136">
    <property type="entry name" value="MOLYBDENUM COFACTOR GUANYLYLTRANSFERASE"/>
    <property type="match status" value="1"/>
</dbReference>
<feature type="binding site" evidence="8">
    <location>
        <position position="95"/>
    </location>
    <ligand>
        <name>Mg(2+)</name>
        <dbReference type="ChEBI" id="CHEBI:18420"/>
    </ligand>
</feature>
<evidence type="ECO:0000256" key="5">
    <source>
        <dbReference type="ARBA" id="ARBA00022842"/>
    </source>
</evidence>
<evidence type="ECO:0000256" key="6">
    <source>
        <dbReference type="ARBA" id="ARBA00023134"/>
    </source>
</evidence>
<gene>
    <name evidence="8" type="primary">mobA</name>
    <name evidence="10" type="ORF">SAMN02194393_04539</name>
</gene>
<dbReference type="AlphaFoldDB" id="A0A1T5MEJ1"/>
<dbReference type="InterPro" id="IPR025877">
    <property type="entry name" value="MobA-like_NTP_Trfase"/>
</dbReference>
<feature type="binding site" evidence="8">
    <location>
        <position position="66"/>
    </location>
    <ligand>
        <name>GTP</name>
        <dbReference type="ChEBI" id="CHEBI:37565"/>
    </ligand>
</feature>
<dbReference type="RefSeq" id="WP_079494922.1">
    <property type="nucleotide sequence ID" value="NZ_FUZT01000014.1"/>
</dbReference>
<keyword evidence="2 8" id="KW-0808">Transferase</keyword>
<sequence>MIESSAIVLAGGRNSRMGYQNKSFLKLGESNFIEIVLEKVKEFNDIIIVTNAPDEYEYLGIKIVKDIFPFTGPLGAIYTGLKYAKYDNSIIFPCDMPFVNHKLLEHIAKIAKGYDGVVPKVDGYYQPLCSAYSKKCIEIFGEGLKNGITKIIDLYPLMNIYYMTRKEIEQYGNYDDMFININTPREYEKHIKEDLNGNRDMYCRKIK</sequence>
<evidence type="ECO:0000256" key="7">
    <source>
        <dbReference type="ARBA" id="ARBA00023150"/>
    </source>
</evidence>
<organism evidence="10 11">
    <name type="scientific">Maledivibacter halophilus</name>
    <dbReference type="NCBI Taxonomy" id="36842"/>
    <lineage>
        <taxon>Bacteria</taxon>
        <taxon>Bacillati</taxon>
        <taxon>Bacillota</taxon>
        <taxon>Clostridia</taxon>
        <taxon>Peptostreptococcales</taxon>
        <taxon>Caminicellaceae</taxon>
        <taxon>Maledivibacter</taxon>
    </lineage>
</organism>